<dbReference type="PANTHER" id="PTHR13610">
    <property type="entry name" value="METHYLTRANSFERASE DOMAIN-CONTAINING PROTEIN"/>
    <property type="match status" value="1"/>
</dbReference>
<dbReference type="EMBL" id="DOEK01000035">
    <property type="protein sequence ID" value="HBP31226.1"/>
    <property type="molecule type" value="Genomic_DNA"/>
</dbReference>
<evidence type="ECO:0000256" key="4">
    <source>
        <dbReference type="SAM" id="MobiDB-lite"/>
    </source>
</evidence>
<dbReference type="GO" id="GO:0016279">
    <property type="term" value="F:protein-lysine N-methyltransferase activity"/>
    <property type="evidence" value="ECO:0007669"/>
    <property type="project" value="InterPro"/>
</dbReference>
<keyword evidence="2 7" id="KW-0808">Transferase</keyword>
<comment type="caution">
    <text evidence="7">The sequence shown here is derived from an EMBL/GenBank/DDBJ whole genome shotgun (WGS) entry which is preliminary data.</text>
</comment>
<dbReference type="CDD" id="cd02440">
    <property type="entry name" value="AdoMet_MTases"/>
    <property type="match status" value="1"/>
</dbReference>
<name>A0A356LJR5_9BURK</name>
<organism evidence="7 8">
    <name type="scientific">Advenella kashmirensis</name>
    <dbReference type="NCBI Taxonomy" id="310575"/>
    <lineage>
        <taxon>Bacteria</taxon>
        <taxon>Pseudomonadati</taxon>
        <taxon>Pseudomonadota</taxon>
        <taxon>Betaproteobacteria</taxon>
        <taxon>Burkholderiales</taxon>
        <taxon>Alcaligenaceae</taxon>
    </lineage>
</organism>
<dbReference type="InterPro" id="IPR029063">
    <property type="entry name" value="SAM-dependent_MTases_sf"/>
</dbReference>
<feature type="chain" id="PRO_5016982818" evidence="5">
    <location>
        <begin position="24"/>
        <end position="282"/>
    </location>
</feature>
<dbReference type="AlphaFoldDB" id="A0A356LJR5"/>
<reference evidence="7 8" key="1">
    <citation type="journal article" date="2018" name="Nat. Biotechnol.">
        <title>A standardized bacterial taxonomy based on genome phylogeny substantially revises the tree of life.</title>
        <authorList>
            <person name="Parks D.H."/>
            <person name="Chuvochina M."/>
            <person name="Waite D.W."/>
            <person name="Rinke C."/>
            <person name="Skarshewski A."/>
            <person name="Chaumeil P.A."/>
            <person name="Hugenholtz P."/>
        </authorList>
    </citation>
    <scope>NUCLEOTIDE SEQUENCE [LARGE SCALE GENOMIC DNA]</scope>
    <source>
        <strain evidence="7">UBA10707</strain>
    </source>
</reference>
<dbReference type="Gene3D" id="3.40.50.150">
    <property type="entry name" value="Vaccinia Virus protein VP39"/>
    <property type="match status" value="1"/>
</dbReference>
<dbReference type="InterPro" id="IPR025714">
    <property type="entry name" value="Methyltranfer_dom"/>
</dbReference>
<gene>
    <name evidence="7" type="ORF">DD666_17690</name>
</gene>
<dbReference type="SUPFAM" id="SSF53335">
    <property type="entry name" value="S-adenosyl-L-methionine-dependent methyltransferases"/>
    <property type="match status" value="1"/>
</dbReference>
<evidence type="ECO:0000256" key="3">
    <source>
        <dbReference type="ARBA" id="ARBA00022691"/>
    </source>
</evidence>
<evidence type="ECO:0000256" key="5">
    <source>
        <dbReference type="SAM" id="SignalP"/>
    </source>
</evidence>
<keyword evidence="3" id="KW-0949">S-adenosyl-L-methionine</keyword>
<dbReference type="Proteomes" id="UP000264036">
    <property type="component" value="Unassembled WGS sequence"/>
</dbReference>
<sequence length="282" mass="30713">MTMPAKPLVAAILLTIMVSSPLAAQSAPSASDNNAAAEQYTPSVGQQGKDVIWVPTSQALIDRMLEMARLTANDRLVDLGSGDGRLVITAAKRGAISRGIEFNPDLVTISKRAAQAEGVAQQATFEQADIFESDFSDASVVTLFLLPSLNLRLRPTLLDMKPGTRVVSNSFAMEAWEPDESVEVKENCTNYCHAYKWIVPAKVAGTWKLGERELQLKQTFQMLDGTLSDGADKRRISNARLNGANITFSVDGQTYSGKVDNKQMRGTINGKSDWTARRVSMQ</sequence>
<evidence type="ECO:0000259" key="6">
    <source>
        <dbReference type="Pfam" id="PF13847"/>
    </source>
</evidence>
<evidence type="ECO:0000313" key="7">
    <source>
        <dbReference type="EMBL" id="HBP31226.1"/>
    </source>
</evidence>
<keyword evidence="5" id="KW-0732">Signal</keyword>
<dbReference type="GO" id="GO:0032259">
    <property type="term" value="P:methylation"/>
    <property type="evidence" value="ECO:0007669"/>
    <property type="project" value="UniProtKB-KW"/>
</dbReference>
<dbReference type="PANTHER" id="PTHR13610:SF11">
    <property type="entry name" value="METHYLTRANSFERASE DOMAIN-CONTAINING PROTEIN"/>
    <property type="match status" value="1"/>
</dbReference>
<proteinExistence type="predicted"/>
<evidence type="ECO:0000256" key="1">
    <source>
        <dbReference type="ARBA" id="ARBA00022603"/>
    </source>
</evidence>
<protein>
    <submittedName>
        <fullName evidence="7">SAM-dependent methyltransferase</fullName>
    </submittedName>
</protein>
<keyword evidence="1 7" id="KW-0489">Methyltransferase</keyword>
<dbReference type="InterPro" id="IPR026170">
    <property type="entry name" value="FAM173A/B"/>
</dbReference>
<evidence type="ECO:0000256" key="2">
    <source>
        <dbReference type="ARBA" id="ARBA00022679"/>
    </source>
</evidence>
<feature type="region of interest" description="Disordered" evidence="4">
    <location>
        <begin position="260"/>
        <end position="282"/>
    </location>
</feature>
<accession>A0A356LJR5</accession>
<dbReference type="Pfam" id="PF13847">
    <property type="entry name" value="Methyltransf_31"/>
    <property type="match status" value="1"/>
</dbReference>
<evidence type="ECO:0000313" key="8">
    <source>
        <dbReference type="Proteomes" id="UP000264036"/>
    </source>
</evidence>
<feature type="signal peptide" evidence="5">
    <location>
        <begin position="1"/>
        <end position="23"/>
    </location>
</feature>
<feature type="domain" description="Methyltransferase" evidence="6">
    <location>
        <begin position="71"/>
        <end position="197"/>
    </location>
</feature>